<dbReference type="PROSITE" id="PS00933">
    <property type="entry name" value="FGGY_KINASES_1"/>
    <property type="match status" value="1"/>
</dbReference>
<evidence type="ECO:0000313" key="7">
    <source>
        <dbReference type="Proteomes" id="UP000198724"/>
    </source>
</evidence>
<dbReference type="Pfam" id="PF02782">
    <property type="entry name" value="FGGY_C"/>
    <property type="match status" value="1"/>
</dbReference>
<organism evidence="6 7">
    <name type="scientific">Pontibacter chinhatensis</name>
    <dbReference type="NCBI Taxonomy" id="1436961"/>
    <lineage>
        <taxon>Bacteria</taxon>
        <taxon>Pseudomonadati</taxon>
        <taxon>Bacteroidota</taxon>
        <taxon>Cytophagia</taxon>
        <taxon>Cytophagales</taxon>
        <taxon>Hymenobacteraceae</taxon>
        <taxon>Pontibacter</taxon>
    </lineage>
</organism>
<dbReference type="InterPro" id="IPR018483">
    <property type="entry name" value="Carb_kinase_FGGY_CS"/>
</dbReference>
<dbReference type="SUPFAM" id="SSF53067">
    <property type="entry name" value="Actin-like ATPase domain"/>
    <property type="match status" value="2"/>
</dbReference>
<feature type="domain" description="Carbohydrate kinase FGGY C-terminal" evidence="5">
    <location>
        <begin position="259"/>
        <end position="454"/>
    </location>
</feature>
<dbReference type="Proteomes" id="UP000198724">
    <property type="component" value="Unassembled WGS sequence"/>
</dbReference>
<dbReference type="InterPro" id="IPR000577">
    <property type="entry name" value="Carb_kinase_FGGY"/>
</dbReference>
<reference evidence="7" key="1">
    <citation type="submission" date="2016-10" db="EMBL/GenBank/DDBJ databases">
        <authorList>
            <person name="Varghese N."/>
            <person name="Submissions S."/>
        </authorList>
    </citation>
    <scope>NUCLEOTIDE SEQUENCE [LARGE SCALE GENOMIC DNA]</scope>
    <source>
        <strain evidence="7">LP51</strain>
    </source>
</reference>
<accession>A0A1I2Y4G6</accession>
<dbReference type="EMBL" id="FOOT01000007">
    <property type="protein sequence ID" value="SFH20620.1"/>
    <property type="molecule type" value="Genomic_DNA"/>
</dbReference>
<evidence type="ECO:0000256" key="1">
    <source>
        <dbReference type="ARBA" id="ARBA00009156"/>
    </source>
</evidence>
<dbReference type="Pfam" id="PF00370">
    <property type="entry name" value="FGGY_N"/>
    <property type="match status" value="1"/>
</dbReference>
<protein>
    <submittedName>
        <fullName evidence="6">Gluconate kinase, FGGY family</fullName>
    </submittedName>
</protein>
<keyword evidence="2" id="KW-0808">Transferase</keyword>
<dbReference type="GO" id="GO:0016301">
    <property type="term" value="F:kinase activity"/>
    <property type="evidence" value="ECO:0007669"/>
    <property type="project" value="UniProtKB-KW"/>
</dbReference>
<dbReference type="InterPro" id="IPR018485">
    <property type="entry name" value="FGGY_C"/>
</dbReference>
<dbReference type="RefSeq" id="WP_245756290.1">
    <property type="nucleotide sequence ID" value="NZ_FOOT01000007.1"/>
</dbReference>
<dbReference type="CDD" id="cd07770">
    <property type="entry name" value="ASKHA_NBD_FGGY_GntK"/>
    <property type="match status" value="1"/>
</dbReference>
<sequence length="507" mass="55249">MQQNTMVGVDIGTTSTKVVAFSRAGEVLYQQSQEYPIVSLEPGQAEQDPELVLQAALNTLGAVAKWLQEQGHAVDGVSFSSAMHSLILVDADGKPLTNSYTWADSRSHTFADDIKSSAVGHKIYLQTGTPVHPMSPLVKLCWLRKEQPEVFKQAAKFIGIKEYVLHRLFGEYKVDYAIASATGLFHIFEFAWHPDALQVAGVNPDQLPEPVPPTYTFKGLQAADAAALHLPADTPFVIGASDGCLANLASHAVRPGEAVVTIGTSGAVRMMANQPATDLQERVFSYILDKDHFVLGGAVNNGGVALRWFRDTFYAAETLEATRKDQDIYELLDEVAGSIKPGAEGLLFLPYLLGERAPIWDGAARACFIGAGYNHKRAHFLRAVMEGVIYSVNSVVQALEQTIGPVSCIYANGGFCFSELWVQMLADVTGKKVQLTETREGSAFGAAIMGMYALGLLPSLEAAESMIRVRSTFEPDQNTHETYARSYAIFESLYPKLKESFVQLSKV</sequence>
<dbReference type="STRING" id="1436961.SAMN05421739_10771"/>
<dbReference type="PIRSF" id="PIRSF000538">
    <property type="entry name" value="GlpK"/>
    <property type="match status" value="1"/>
</dbReference>
<evidence type="ECO:0000259" key="4">
    <source>
        <dbReference type="Pfam" id="PF00370"/>
    </source>
</evidence>
<feature type="domain" description="Carbohydrate kinase FGGY N-terminal" evidence="4">
    <location>
        <begin position="6"/>
        <end position="248"/>
    </location>
</feature>
<dbReference type="PANTHER" id="PTHR43095">
    <property type="entry name" value="SUGAR KINASE"/>
    <property type="match status" value="1"/>
</dbReference>
<dbReference type="GO" id="GO:0005975">
    <property type="term" value="P:carbohydrate metabolic process"/>
    <property type="evidence" value="ECO:0007669"/>
    <property type="project" value="InterPro"/>
</dbReference>
<dbReference type="Gene3D" id="3.30.420.40">
    <property type="match status" value="2"/>
</dbReference>
<dbReference type="PANTHER" id="PTHR43095:SF2">
    <property type="entry name" value="GLUCONOKINASE"/>
    <property type="match status" value="1"/>
</dbReference>
<gene>
    <name evidence="6" type="ORF">SAMN05421739_10771</name>
</gene>
<dbReference type="InterPro" id="IPR043129">
    <property type="entry name" value="ATPase_NBD"/>
</dbReference>
<dbReference type="InterPro" id="IPR050406">
    <property type="entry name" value="FGGY_Carb_Kinase"/>
</dbReference>
<dbReference type="GO" id="GO:0016773">
    <property type="term" value="F:phosphotransferase activity, alcohol group as acceptor"/>
    <property type="evidence" value="ECO:0007669"/>
    <property type="project" value="InterPro"/>
</dbReference>
<comment type="similarity">
    <text evidence="1">Belongs to the FGGY kinase family.</text>
</comment>
<dbReference type="InterPro" id="IPR018484">
    <property type="entry name" value="FGGY_N"/>
</dbReference>
<evidence type="ECO:0000256" key="3">
    <source>
        <dbReference type="ARBA" id="ARBA00022777"/>
    </source>
</evidence>
<evidence type="ECO:0000313" key="6">
    <source>
        <dbReference type="EMBL" id="SFH20620.1"/>
    </source>
</evidence>
<name>A0A1I2Y4G6_9BACT</name>
<evidence type="ECO:0000256" key="2">
    <source>
        <dbReference type="ARBA" id="ARBA00022679"/>
    </source>
</evidence>
<keyword evidence="3 6" id="KW-0418">Kinase</keyword>
<proteinExistence type="inferred from homology"/>
<keyword evidence="7" id="KW-1185">Reference proteome</keyword>
<dbReference type="AlphaFoldDB" id="A0A1I2Y4G6"/>
<evidence type="ECO:0000259" key="5">
    <source>
        <dbReference type="Pfam" id="PF02782"/>
    </source>
</evidence>